<proteinExistence type="predicted"/>
<dbReference type="Proteomes" id="UP000019199">
    <property type="component" value="Unassembled WGS sequence"/>
</dbReference>
<name>W1F1M1_ECOLX</name>
<evidence type="ECO:0000313" key="1">
    <source>
        <dbReference type="EMBL" id="CDL28236.1"/>
    </source>
</evidence>
<comment type="caution">
    <text evidence="1">The sequence shown here is derived from an EMBL/GenBank/DDBJ whole genome shotgun (WGS) entry which is preliminary data.</text>
</comment>
<protein>
    <submittedName>
        <fullName evidence="1">COG3210: Large exoproteins involved in heme utilization or adhesion</fullName>
    </submittedName>
</protein>
<evidence type="ECO:0000313" key="2">
    <source>
        <dbReference type="Proteomes" id="UP000019199"/>
    </source>
</evidence>
<organism evidence="1 2">
    <name type="scientific">Escherichia coli ISC7</name>
    <dbReference type="NCBI Taxonomy" id="1432555"/>
    <lineage>
        <taxon>Bacteria</taxon>
        <taxon>Pseudomonadati</taxon>
        <taxon>Pseudomonadota</taxon>
        <taxon>Gammaproteobacteria</taxon>
        <taxon>Enterobacterales</taxon>
        <taxon>Enterobacteriaceae</taxon>
        <taxon>Escherichia</taxon>
    </lineage>
</organism>
<accession>W1F1M1</accession>
<dbReference type="AlphaFoldDB" id="W1F1M1"/>
<dbReference type="EMBL" id="CBWN010000122">
    <property type="protein sequence ID" value="CDL28236.1"/>
    <property type="molecule type" value="Genomic_DNA"/>
</dbReference>
<sequence>MNISNEGLVVSNGGSSLGYGETGVGECQHHHGGGMWEVNKNVYTTIGVAGVGNLNISDGGKFVSQNITFFGR</sequence>
<reference evidence="1 2" key="1">
    <citation type="submission" date="2013-10" db="EMBL/GenBank/DDBJ databases">
        <title>Antibiotic resistance diversity of beta-lactamase producers in the General Hospital Vienna.</title>
        <authorList>
            <person name="Barisic I."/>
            <person name="Mitteregger D."/>
            <person name="Hirschl A.M."/>
            <person name="Noehammer C."/>
            <person name="Wiesinger-Mayr H."/>
        </authorList>
    </citation>
    <scope>NUCLEOTIDE SEQUENCE [LARGE SCALE GENOMIC DNA]</scope>
    <source>
        <strain evidence="1 2">ISC7</strain>
    </source>
</reference>